<protein>
    <submittedName>
        <fullName evidence="1">Uncharacterized protein</fullName>
    </submittedName>
</protein>
<proteinExistence type="predicted"/>
<evidence type="ECO:0000313" key="1">
    <source>
        <dbReference type="EMBL" id="RWZ78499.1"/>
    </source>
</evidence>
<dbReference type="Proteomes" id="UP000289257">
    <property type="component" value="Unassembled WGS sequence"/>
</dbReference>
<accession>A0A4Q0AHQ2</accession>
<gene>
    <name evidence="1" type="ORF">EOT05_01970</name>
</gene>
<dbReference type="AlphaFoldDB" id="A0A4Q0AHQ2"/>
<name>A0A4Q0AHQ2_9BACT</name>
<dbReference type="EMBL" id="SCKX01000001">
    <property type="protein sequence ID" value="RWZ78499.1"/>
    <property type="molecule type" value="Genomic_DNA"/>
</dbReference>
<reference evidence="1" key="1">
    <citation type="submission" date="2019-01" db="EMBL/GenBank/DDBJ databases">
        <title>Genomic signatures and co-occurrence patterns of the ultra-small Saccharimodia (Patescibacteria phylum) suggest a symbiotic lifestyle.</title>
        <authorList>
            <person name="Lemos L."/>
            <person name="Medeiros J."/>
            <person name="Andreote F."/>
            <person name="Fernandes G."/>
            <person name="Varani A."/>
            <person name="Oliveira G."/>
            <person name="Pylro V."/>
        </authorList>
    </citation>
    <scope>NUCLEOTIDE SEQUENCE [LARGE SCALE GENOMIC DNA]</scope>
    <source>
        <strain evidence="1">AMD02</strain>
    </source>
</reference>
<comment type="caution">
    <text evidence="1">The sequence shown here is derived from an EMBL/GenBank/DDBJ whole genome shotgun (WGS) entry which is preliminary data.</text>
</comment>
<evidence type="ECO:0000313" key="2">
    <source>
        <dbReference type="Proteomes" id="UP000289257"/>
    </source>
</evidence>
<organism evidence="1 2">
    <name type="scientific">Candidatus Microsaccharimonas sossegonensis</name>
    <dbReference type="NCBI Taxonomy" id="2506948"/>
    <lineage>
        <taxon>Bacteria</taxon>
        <taxon>Candidatus Saccharimonadota</taxon>
        <taxon>Candidatus Saccharimonadia</taxon>
        <taxon>Candidatus Saccharimonadales</taxon>
        <taxon>Candidatus Saccharimonadaceae</taxon>
        <taxon>Candidatus Microsaccharimonas</taxon>
    </lineage>
</organism>
<keyword evidence="2" id="KW-1185">Reference proteome</keyword>
<sequence length="174" mass="18061">MAGVLGLGGGPGRFAVCPAYAGAPAAFGGEEFPEGGVDLIPDNVIMGDVDVGEDGLVELPPCGVAGVQVELVGVLEQVEVRFKKAPAAGEVIMHVPELFGESCPVAGDGPEPFADAFLWQGLVGGEVEQVVFFHGECLELVLKLLAVQPLRRGLIGEGAFDEPLHRSDESRAEL</sequence>